<dbReference type="PANTHER" id="PTHR19328:SF75">
    <property type="entry name" value="ALDOSE SUGAR DEHYDROGENASE YLII"/>
    <property type="match status" value="1"/>
</dbReference>
<dbReference type="Proteomes" id="UP001500683">
    <property type="component" value="Unassembled WGS sequence"/>
</dbReference>
<evidence type="ECO:0000313" key="4">
    <source>
        <dbReference type="Proteomes" id="UP001500683"/>
    </source>
</evidence>
<dbReference type="InterPro" id="IPR012938">
    <property type="entry name" value="Glc/Sorbosone_DH"/>
</dbReference>
<dbReference type="Gene3D" id="2.120.10.30">
    <property type="entry name" value="TolB, C-terminal domain"/>
    <property type="match status" value="1"/>
</dbReference>
<feature type="signal peptide" evidence="1">
    <location>
        <begin position="1"/>
        <end position="35"/>
    </location>
</feature>
<comment type="caution">
    <text evidence="3">The sequence shown here is derived from an EMBL/GenBank/DDBJ whole genome shotgun (WGS) entry which is preliminary data.</text>
</comment>
<evidence type="ECO:0000259" key="2">
    <source>
        <dbReference type="Pfam" id="PF07995"/>
    </source>
</evidence>
<dbReference type="RefSeq" id="WP_344950844.1">
    <property type="nucleotide sequence ID" value="NZ_BAAAZG010000030.1"/>
</dbReference>
<dbReference type="InterPro" id="IPR011041">
    <property type="entry name" value="Quinoprot_gluc/sorb_DH_b-prop"/>
</dbReference>
<feature type="chain" id="PRO_5046932041" description="Glucose/Sorbosone dehydrogenase domain-containing protein" evidence="1">
    <location>
        <begin position="36"/>
        <end position="705"/>
    </location>
</feature>
<evidence type="ECO:0000313" key="3">
    <source>
        <dbReference type="EMBL" id="GAA4081430.1"/>
    </source>
</evidence>
<organism evidence="3 4">
    <name type="scientific">Actinomadura miaoliensis</name>
    <dbReference type="NCBI Taxonomy" id="430685"/>
    <lineage>
        <taxon>Bacteria</taxon>
        <taxon>Bacillati</taxon>
        <taxon>Actinomycetota</taxon>
        <taxon>Actinomycetes</taxon>
        <taxon>Streptosporangiales</taxon>
        <taxon>Thermomonosporaceae</taxon>
        <taxon>Actinomadura</taxon>
    </lineage>
</organism>
<dbReference type="InterPro" id="IPR011042">
    <property type="entry name" value="6-blade_b-propeller_TolB-like"/>
</dbReference>
<protein>
    <recommendedName>
        <fullName evidence="2">Glucose/Sorbosone dehydrogenase domain-containing protein</fullName>
    </recommendedName>
</protein>
<feature type="domain" description="Glucose/Sorbosone dehydrogenase" evidence="2">
    <location>
        <begin position="96"/>
        <end position="430"/>
    </location>
</feature>
<dbReference type="EMBL" id="BAAAZG010000030">
    <property type="protein sequence ID" value="GAA4081430.1"/>
    <property type="molecule type" value="Genomic_DNA"/>
</dbReference>
<dbReference type="PANTHER" id="PTHR19328">
    <property type="entry name" value="HEDGEHOG-INTERACTING PROTEIN"/>
    <property type="match status" value="1"/>
</dbReference>
<reference evidence="4" key="1">
    <citation type="journal article" date="2019" name="Int. J. Syst. Evol. Microbiol.">
        <title>The Global Catalogue of Microorganisms (GCM) 10K type strain sequencing project: providing services to taxonomists for standard genome sequencing and annotation.</title>
        <authorList>
            <consortium name="The Broad Institute Genomics Platform"/>
            <consortium name="The Broad Institute Genome Sequencing Center for Infectious Disease"/>
            <person name="Wu L."/>
            <person name="Ma J."/>
        </authorList>
    </citation>
    <scope>NUCLEOTIDE SEQUENCE [LARGE SCALE GENOMIC DNA]</scope>
    <source>
        <strain evidence="4">JCM 16702</strain>
    </source>
</reference>
<dbReference type="Gene3D" id="2.60.120.560">
    <property type="entry name" value="Exo-inulinase, domain 1"/>
    <property type="match status" value="1"/>
</dbReference>
<gene>
    <name evidence="3" type="ORF">GCM10022214_45330</name>
</gene>
<dbReference type="Pfam" id="PF07995">
    <property type="entry name" value="GSDH"/>
    <property type="match status" value="1"/>
</dbReference>
<keyword evidence="4" id="KW-1185">Reference proteome</keyword>
<evidence type="ECO:0000256" key="1">
    <source>
        <dbReference type="SAM" id="SignalP"/>
    </source>
</evidence>
<sequence>MTKIRWSPPTLVALVTALFASLVAALLAAPPQARADDPIVDPIPEDPVPSGIGLVLKEVAQLPKSTPTPADMVTDTRLKRHNRINYVGEVPDHSGRLYVPDLNGSLYFLDKKTYQQHVYLDVKAQFPDFFSAQGLGQGFGFVAFHPDFKHNGKFYTVHVEAGNALTTKKPDLTPQPKTAYHGIVSEWTAEDPAAQTFSGTHRELLRIGFAGRIHGIQQIDFNPNARPGSADYGKLYLAVGDGGNGNVGDNGGDPQNLAVPQGKILRIDPAGDNSANGKYGIPADNPYANRDGVVKEIYANGMRDPHRFSWDTGGQKRMFLGHIGEHAIEAVYDVRPGDNYGWSEREGAFRFDKNDRCYLHPLPADDAKYGYTYPLAAYDHDRPPNVSCTSDSGNAISTGFVYRGGKLADLRGKFLITDIVNGKLLYAEEKEMQRDPSGKKRAQLYSMAAYDTEGNPVTMQQLAGDARVDARFGQDAQGEPYLLAKANGKIWKVVGTRTFADCRTTPVRVDHATSAKDWAPVTPSKWQFNGREVVLAEAGSQRPGPRRPYEYAVLSKGPALGSSEITAKVRLDTPVSVSNRDVIIVFGYQSDTRFYYAHLSSDNTIYPHNGIFAVNDADRLRIDQQWNGNRLVPHGAAPAVTDAAWHDVRVKHCADTGEIAVYMDGSKRPLMTAVDKTFRSGRVGFGSFDNVGSLRDLTVTGTRAE</sequence>
<dbReference type="SUPFAM" id="SSF50952">
    <property type="entry name" value="Soluble quinoprotein glucose dehydrogenase"/>
    <property type="match status" value="1"/>
</dbReference>
<keyword evidence="1" id="KW-0732">Signal</keyword>
<proteinExistence type="predicted"/>
<accession>A0ABP7W599</accession>
<name>A0ABP7W599_9ACTN</name>